<evidence type="ECO:0000259" key="6">
    <source>
        <dbReference type="Pfam" id="PF13873"/>
    </source>
</evidence>
<comment type="function">
    <text evidence="5">Involved in transvection phenomena (= synapsis-dependent gene expression), where the synaptic pairing of chromosomes carrying genes with which zeste interacts influences the expression of these genes. Zeste binds to DNA and stimulates transcription from a nearby promoter.</text>
</comment>
<dbReference type="EMBL" id="JAHWGI010000109">
    <property type="protein sequence ID" value="KAK3909720.1"/>
    <property type="molecule type" value="Genomic_DNA"/>
</dbReference>
<reference evidence="7" key="2">
    <citation type="journal article" date="2023" name="BMC Genomics">
        <title>Pest status, molecular evolution, and epigenetic factors derived from the genome assembly of Frankliniella fusca, a thysanopteran phytovirus vector.</title>
        <authorList>
            <person name="Catto M.A."/>
            <person name="Labadie P.E."/>
            <person name="Jacobson A.L."/>
            <person name="Kennedy G.G."/>
            <person name="Srinivasan R."/>
            <person name="Hunt B.G."/>
        </authorList>
    </citation>
    <scope>NUCLEOTIDE SEQUENCE</scope>
    <source>
        <strain evidence="7">PL_HMW_Pooled</strain>
    </source>
</reference>
<name>A0AAE1GXK5_9NEOP</name>
<dbReference type="InterPro" id="IPR028002">
    <property type="entry name" value="Myb_DNA-bind_5"/>
</dbReference>
<evidence type="ECO:0000256" key="2">
    <source>
        <dbReference type="ARBA" id="ARBA00016807"/>
    </source>
</evidence>
<dbReference type="Proteomes" id="UP001219518">
    <property type="component" value="Unassembled WGS sequence"/>
</dbReference>
<dbReference type="GO" id="GO:0016301">
    <property type="term" value="F:kinase activity"/>
    <property type="evidence" value="ECO:0007669"/>
    <property type="project" value="UniProtKB-KW"/>
</dbReference>
<reference evidence="7" key="1">
    <citation type="submission" date="2021-07" db="EMBL/GenBank/DDBJ databases">
        <authorList>
            <person name="Catto M.A."/>
            <person name="Jacobson A."/>
            <person name="Kennedy G."/>
            <person name="Labadie P."/>
            <person name="Hunt B.G."/>
            <person name="Srinivasan R."/>
        </authorList>
    </citation>
    <scope>NUCLEOTIDE SEQUENCE</scope>
    <source>
        <strain evidence="7">PL_HMW_Pooled</strain>
        <tissue evidence="7">Head</tissue>
    </source>
</reference>
<keyword evidence="8" id="KW-1185">Reference proteome</keyword>
<proteinExistence type="predicted"/>
<sequence>MAPSAAQWDRLLTILSNDNELLHCNFTAPLGAVRVPRRWVEIAIELNAMGGASKTGEKWKDSWINLRGRARDALRKQMNYLHGTGGGPEVDLAGLGLSPLYQRVINLTGFRAALGTGCPNPLQAVAPPVPAVAVVAVAPPVPAVAVAPPVPRSFVGEASLIPLHSVSHDLSNEWASFIELDQWKDDTIVIDDDNDVLVGAAPPLVPKPEIKQEEFAASDGEENESLCYPMPQGRNGNNKLQDTIEQVAAVSRHPRLEEQLCDIAHGNTMIMRNLIAVVSLLKEDLTLPSDHNA</sequence>
<evidence type="ECO:0000256" key="3">
    <source>
        <dbReference type="ARBA" id="ARBA00023015"/>
    </source>
</evidence>
<evidence type="ECO:0000256" key="5">
    <source>
        <dbReference type="ARBA" id="ARBA00025466"/>
    </source>
</evidence>
<dbReference type="Pfam" id="PF13873">
    <property type="entry name" value="Myb_DNA-bind_5"/>
    <property type="match status" value="1"/>
</dbReference>
<dbReference type="AlphaFoldDB" id="A0AAE1GXK5"/>
<protein>
    <recommendedName>
        <fullName evidence="2">Regulatory protein zeste</fullName>
    </recommendedName>
</protein>
<keyword evidence="7" id="KW-0808">Transferase</keyword>
<comment type="subunit">
    <text evidence="1">Self-associates forming complexes of several hundred monomers.</text>
</comment>
<evidence type="ECO:0000256" key="4">
    <source>
        <dbReference type="ARBA" id="ARBA00023163"/>
    </source>
</evidence>
<keyword evidence="3" id="KW-0805">Transcription regulation</keyword>
<comment type="caution">
    <text evidence="7">The sequence shown here is derived from an EMBL/GenBank/DDBJ whole genome shotgun (WGS) entry which is preliminary data.</text>
</comment>
<gene>
    <name evidence="7" type="ORF">KUF71_019729</name>
</gene>
<organism evidence="7 8">
    <name type="scientific">Frankliniella fusca</name>
    <dbReference type="NCBI Taxonomy" id="407009"/>
    <lineage>
        <taxon>Eukaryota</taxon>
        <taxon>Metazoa</taxon>
        <taxon>Ecdysozoa</taxon>
        <taxon>Arthropoda</taxon>
        <taxon>Hexapoda</taxon>
        <taxon>Insecta</taxon>
        <taxon>Pterygota</taxon>
        <taxon>Neoptera</taxon>
        <taxon>Paraneoptera</taxon>
        <taxon>Thysanoptera</taxon>
        <taxon>Terebrantia</taxon>
        <taxon>Thripoidea</taxon>
        <taxon>Thripidae</taxon>
        <taxon>Frankliniella</taxon>
    </lineage>
</organism>
<evidence type="ECO:0000313" key="8">
    <source>
        <dbReference type="Proteomes" id="UP001219518"/>
    </source>
</evidence>
<accession>A0AAE1GXK5</accession>
<evidence type="ECO:0000313" key="7">
    <source>
        <dbReference type="EMBL" id="KAK3909720.1"/>
    </source>
</evidence>
<keyword evidence="7" id="KW-0418">Kinase</keyword>
<evidence type="ECO:0000256" key="1">
    <source>
        <dbReference type="ARBA" id="ARBA00011764"/>
    </source>
</evidence>
<feature type="domain" description="Myb/SANT-like DNA-binding" evidence="6">
    <location>
        <begin position="9"/>
        <end position="74"/>
    </location>
</feature>
<keyword evidence="4" id="KW-0804">Transcription</keyword>